<dbReference type="PROSITE" id="PS00211">
    <property type="entry name" value="ABC_TRANSPORTER_1"/>
    <property type="match status" value="1"/>
</dbReference>
<dbReference type="RefSeq" id="WP_268780497.1">
    <property type="nucleotide sequence ID" value="NZ_JAPRAT010000021.1"/>
</dbReference>
<dbReference type="CDD" id="cd07346">
    <property type="entry name" value="ABC_6TM_exporters"/>
    <property type="match status" value="1"/>
</dbReference>
<organism evidence="11 12">
    <name type="scientific">Natronobacillus azotifigens</name>
    <dbReference type="NCBI Taxonomy" id="472978"/>
    <lineage>
        <taxon>Bacteria</taxon>
        <taxon>Bacillati</taxon>
        <taxon>Bacillota</taxon>
        <taxon>Bacilli</taxon>
        <taxon>Bacillales</taxon>
        <taxon>Bacillaceae</taxon>
        <taxon>Natronobacillus</taxon>
    </lineage>
</organism>
<proteinExistence type="predicted"/>
<name>A0A9J6RE39_9BACI</name>
<dbReference type="InterPro" id="IPR039421">
    <property type="entry name" value="Type_1_exporter"/>
</dbReference>
<feature type="transmembrane region" description="Helical" evidence="8">
    <location>
        <begin position="62"/>
        <end position="84"/>
    </location>
</feature>
<dbReference type="InterPro" id="IPR003439">
    <property type="entry name" value="ABC_transporter-like_ATP-bd"/>
</dbReference>
<dbReference type="Gene3D" id="1.20.1560.10">
    <property type="entry name" value="ABC transporter type 1, transmembrane domain"/>
    <property type="match status" value="1"/>
</dbReference>
<dbReference type="EMBL" id="JAPRAT010000021">
    <property type="protein sequence ID" value="MCZ0703733.1"/>
    <property type="molecule type" value="Genomic_DNA"/>
</dbReference>
<comment type="subcellular location">
    <subcellularLocation>
        <location evidence="1">Cell membrane</location>
        <topology evidence="1">Multi-pass membrane protein</topology>
    </subcellularLocation>
</comment>
<keyword evidence="3 8" id="KW-0812">Transmembrane</keyword>
<keyword evidence="7 8" id="KW-0472">Membrane</keyword>
<dbReference type="InterPro" id="IPR036640">
    <property type="entry name" value="ABC1_TM_sf"/>
</dbReference>
<dbReference type="GO" id="GO:0005524">
    <property type="term" value="F:ATP binding"/>
    <property type="evidence" value="ECO:0007669"/>
    <property type="project" value="UniProtKB-KW"/>
</dbReference>
<dbReference type="SUPFAM" id="SSF52540">
    <property type="entry name" value="P-loop containing nucleoside triphosphate hydrolases"/>
    <property type="match status" value="1"/>
</dbReference>
<evidence type="ECO:0000256" key="1">
    <source>
        <dbReference type="ARBA" id="ARBA00004651"/>
    </source>
</evidence>
<keyword evidence="12" id="KW-1185">Reference proteome</keyword>
<dbReference type="PANTHER" id="PTHR43394:SF1">
    <property type="entry name" value="ATP-BINDING CASSETTE SUB-FAMILY B MEMBER 10, MITOCHONDRIAL"/>
    <property type="match status" value="1"/>
</dbReference>
<feature type="transmembrane region" description="Helical" evidence="8">
    <location>
        <begin position="138"/>
        <end position="157"/>
    </location>
</feature>
<evidence type="ECO:0000256" key="5">
    <source>
        <dbReference type="ARBA" id="ARBA00022840"/>
    </source>
</evidence>
<sequence>MENENKKLIRRELFHFVKKKKFLYLLLCFTMIIGILLDLALPWFMMNVTNIAVLEDGDRFSFFIWVGVLILFANFFFHYFDVFLKNKVASFVRNDMRKKLFAHSLLLPLTYHDKNHSGSIVSKLTNDVNAIGDLMGSVFFSIIRGPLVAIVAFIYLLTIHWPLALICGLIGPLTLCVGAVFGKAMKKNSILLQERMAKAVELVQDVLAGIPIIRSYSLEKTMNEKYVNSSDRIYEHDLKNGKISAGLQATSSFIGILSFLLAFGLGSYFVMEESISIGELIAFIQLLNHIVWPFTGLAGLWGQMQSSLAGAERVFETMHEQPWVDKFPSILPMNQTSIKSIEFQNVSFAYQDKLVIKDLNLKIRGQGVVALVGPNGAGKSTLFKLLQNFYDYAGAILINNRNIVTMTPEELLSYFSVVPQESCLFTGTILENINPNDQLSMDDMDRILEFSHAKDLVEALPGGLNFHIGEKGSKLSGGQKQRIAIARALAKAAPILLLDEATSALDNQSERNVNKAITNLMKGKTTFVIAHRLSTITDADLIVVLDDGKVVELGDHDQLLSEKGLYHRLYHAQFKHEDELVIQ</sequence>
<feature type="transmembrane region" description="Helical" evidence="8">
    <location>
        <begin position="163"/>
        <end position="182"/>
    </location>
</feature>
<evidence type="ECO:0000256" key="8">
    <source>
        <dbReference type="SAM" id="Phobius"/>
    </source>
</evidence>
<keyword evidence="6 8" id="KW-1133">Transmembrane helix</keyword>
<accession>A0A9J6RE39</accession>
<dbReference type="AlphaFoldDB" id="A0A9J6RE39"/>
<dbReference type="GO" id="GO:0005886">
    <property type="term" value="C:plasma membrane"/>
    <property type="evidence" value="ECO:0007669"/>
    <property type="project" value="UniProtKB-SubCell"/>
</dbReference>
<dbReference type="InterPro" id="IPR027417">
    <property type="entry name" value="P-loop_NTPase"/>
</dbReference>
<feature type="transmembrane region" description="Helical" evidence="8">
    <location>
        <begin position="249"/>
        <end position="270"/>
    </location>
</feature>
<evidence type="ECO:0000256" key="6">
    <source>
        <dbReference type="ARBA" id="ARBA00022989"/>
    </source>
</evidence>
<dbReference type="PANTHER" id="PTHR43394">
    <property type="entry name" value="ATP-DEPENDENT PERMEASE MDL1, MITOCHONDRIAL"/>
    <property type="match status" value="1"/>
</dbReference>
<comment type="caution">
    <text evidence="11">The sequence shown here is derived from an EMBL/GenBank/DDBJ whole genome shotgun (WGS) entry which is preliminary data.</text>
</comment>
<evidence type="ECO:0000256" key="7">
    <source>
        <dbReference type="ARBA" id="ARBA00023136"/>
    </source>
</evidence>
<evidence type="ECO:0000256" key="2">
    <source>
        <dbReference type="ARBA" id="ARBA00022448"/>
    </source>
</evidence>
<gene>
    <name evidence="11" type="ORF">OWO01_10925</name>
</gene>
<evidence type="ECO:0000259" key="10">
    <source>
        <dbReference type="PROSITE" id="PS50929"/>
    </source>
</evidence>
<dbReference type="FunFam" id="3.40.50.300:FF:000604">
    <property type="entry name" value="ABC transporter B family member 28"/>
    <property type="match status" value="1"/>
</dbReference>
<dbReference type="PROSITE" id="PS50929">
    <property type="entry name" value="ABC_TM1F"/>
    <property type="match status" value="1"/>
</dbReference>
<keyword evidence="2" id="KW-0813">Transport</keyword>
<evidence type="ECO:0000256" key="3">
    <source>
        <dbReference type="ARBA" id="ARBA00022692"/>
    </source>
</evidence>
<dbReference type="Proteomes" id="UP001084197">
    <property type="component" value="Unassembled WGS sequence"/>
</dbReference>
<dbReference type="InterPro" id="IPR017871">
    <property type="entry name" value="ABC_transporter-like_CS"/>
</dbReference>
<dbReference type="SUPFAM" id="SSF90123">
    <property type="entry name" value="ABC transporter transmembrane region"/>
    <property type="match status" value="1"/>
</dbReference>
<dbReference type="Gene3D" id="3.40.50.300">
    <property type="entry name" value="P-loop containing nucleotide triphosphate hydrolases"/>
    <property type="match status" value="1"/>
</dbReference>
<evidence type="ECO:0000313" key="12">
    <source>
        <dbReference type="Proteomes" id="UP001084197"/>
    </source>
</evidence>
<dbReference type="SMART" id="SM00382">
    <property type="entry name" value="AAA"/>
    <property type="match status" value="1"/>
</dbReference>
<dbReference type="GO" id="GO:0015421">
    <property type="term" value="F:ABC-type oligopeptide transporter activity"/>
    <property type="evidence" value="ECO:0007669"/>
    <property type="project" value="TreeGrafter"/>
</dbReference>
<dbReference type="InterPro" id="IPR011527">
    <property type="entry name" value="ABC1_TM_dom"/>
</dbReference>
<feature type="domain" description="ABC transmembrane type-1" evidence="10">
    <location>
        <begin position="25"/>
        <end position="306"/>
    </location>
</feature>
<dbReference type="GO" id="GO:0005737">
    <property type="term" value="C:cytoplasm"/>
    <property type="evidence" value="ECO:0007669"/>
    <property type="project" value="UniProtKB-ARBA"/>
</dbReference>
<keyword evidence="5 11" id="KW-0067">ATP-binding</keyword>
<evidence type="ECO:0000313" key="11">
    <source>
        <dbReference type="EMBL" id="MCZ0703733.1"/>
    </source>
</evidence>
<keyword evidence="4" id="KW-0547">Nucleotide-binding</keyword>
<protein>
    <submittedName>
        <fullName evidence="11">ABC transporter ATP-binding protein</fullName>
    </submittedName>
</protein>
<feature type="transmembrane region" description="Helical" evidence="8">
    <location>
        <begin position="21"/>
        <end position="42"/>
    </location>
</feature>
<feature type="domain" description="ABC transporter" evidence="9">
    <location>
        <begin position="341"/>
        <end position="572"/>
    </location>
</feature>
<dbReference type="Pfam" id="PF00005">
    <property type="entry name" value="ABC_tran"/>
    <property type="match status" value="1"/>
</dbReference>
<dbReference type="GO" id="GO:0016887">
    <property type="term" value="F:ATP hydrolysis activity"/>
    <property type="evidence" value="ECO:0007669"/>
    <property type="project" value="InterPro"/>
</dbReference>
<dbReference type="PROSITE" id="PS50893">
    <property type="entry name" value="ABC_TRANSPORTER_2"/>
    <property type="match status" value="1"/>
</dbReference>
<evidence type="ECO:0000256" key="4">
    <source>
        <dbReference type="ARBA" id="ARBA00022741"/>
    </source>
</evidence>
<reference evidence="11" key="1">
    <citation type="submission" date="2022-11" db="EMBL/GenBank/DDBJ databases">
        <title>WGS of Natronobacillus azotifigens 24KS-1, an anaerobic diazotrophic haloalkaliphile from soda-rich habitats.</title>
        <authorList>
            <person name="Sorokin D.Y."/>
            <person name="Merkel A.Y."/>
        </authorList>
    </citation>
    <scope>NUCLEOTIDE SEQUENCE</scope>
    <source>
        <strain evidence="11">24KS-1</strain>
    </source>
</reference>
<dbReference type="Pfam" id="PF00664">
    <property type="entry name" value="ABC_membrane"/>
    <property type="match status" value="1"/>
</dbReference>
<dbReference type="InterPro" id="IPR003593">
    <property type="entry name" value="AAA+_ATPase"/>
</dbReference>
<evidence type="ECO:0000259" key="9">
    <source>
        <dbReference type="PROSITE" id="PS50893"/>
    </source>
</evidence>